<gene>
    <name evidence="8" type="ORF">JQS43_22215</name>
</gene>
<dbReference type="KEGG" id="nhy:JQS43_22215"/>
<feature type="transmembrane region" description="Helical" evidence="6">
    <location>
        <begin position="707"/>
        <end position="729"/>
    </location>
</feature>
<evidence type="ECO:0000256" key="3">
    <source>
        <dbReference type="ARBA" id="ARBA00022692"/>
    </source>
</evidence>
<evidence type="ECO:0000256" key="4">
    <source>
        <dbReference type="ARBA" id="ARBA00022989"/>
    </source>
</evidence>
<evidence type="ECO:0000313" key="8">
    <source>
        <dbReference type="EMBL" id="QSB14201.1"/>
    </source>
</evidence>
<dbReference type="InterPro" id="IPR003838">
    <property type="entry name" value="ABC3_permease_C"/>
</dbReference>
<feature type="transmembrane region" description="Helical" evidence="6">
    <location>
        <begin position="798"/>
        <end position="816"/>
    </location>
</feature>
<feature type="transmembrane region" description="Helical" evidence="6">
    <location>
        <begin position="313"/>
        <end position="336"/>
    </location>
</feature>
<comment type="subcellular location">
    <subcellularLocation>
        <location evidence="1">Cell membrane</location>
        <topology evidence="1">Multi-pass membrane protein</topology>
    </subcellularLocation>
</comment>
<dbReference type="PANTHER" id="PTHR30287:SF1">
    <property type="entry name" value="INNER MEMBRANE PROTEIN"/>
    <property type="match status" value="1"/>
</dbReference>
<feature type="transmembrane region" description="Helical" evidence="6">
    <location>
        <begin position="356"/>
        <end position="378"/>
    </location>
</feature>
<evidence type="ECO:0000256" key="5">
    <source>
        <dbReference type="ARBA" id="ARBA00023136"/>
    </source>
</evidence>
<dbReference type="RefSeq" id="WP_239676319.1">
    <property type="nucleotide sequence ID" value="NZ_CP070499.1"/>
</dbReference>
<feature type="transmembrane region" description="Helical" evidence="6">
    <location>
        <begin position="16"/>
        <end position="36"/>
    </location>
</feature>
<evidence type="ECO:0000256" key="2">
    <source>
        <dbReference type="ARBA" id="ARBA00022475"/>
    </source>
</evidence>
<protein>
    <recommendedName>
        <fullName evidence="7">ABC3 transporter permease C-terminal domain-containing protein</fullName>
    </recommendedName>
</protein>
<feature type="transmembrane region" description="Helical" evidence="6">
    <location>
        <begin position="478"/>
        <end position="497"/>
    </location>
</feature>
<keyword evidence="3 6" id="KW-0812">Transmembrane</keyword>
<evidence type="ECO:0000256" key="6">
    <source>
        <dbReference type="SAM" id="Phobius"/>
    </source>
</evidence>
<dbReference type="AlphaFoldDB" id="A0A895YA20"/>
<feature type="domain" description="ABC3 transporter permease C-terminal" evidence="7">
    <location>
        <begin position="261"/>
        <end position="382"/>
    </location>
</feature>
<sequence length="828" mass="85108">MSWLVRRSLRGRRGQVAALAITITFSAMLVGMLGLLTETGVSGQVSTGEYAAAPVLIGAHQARPIPDDVDLPVPGRALMPAAVVDEVSEALPDARVVADRIVPAVLVAGQGDPIPVEVHPWSATGLGDRSLASGRAPEAGTEIVLSGGVDGPTRPDLGDIVELGFGDEPEPATVVGVLAVDDSGTDVADVYLSDDHHRLRGKPEQRVAVVGVWPGAGDDTAVLRAIAERNGGRLWPAGDRGEIEVVRQGPAKGALVSAAAAFGALAIIVSAFTLVVLTSLQIRERSRELAMLRVIGATPRQVKRLLRGEIRGVAVAAAAAGALVGPLLGARLVGVLRSWEVIPRSLEPVYGPWPSVAAFAVAVVSAEIAVLLSLGRAVRGSPLTGLDGADERKSGCARVLAGWAGVTLGLIMASAPAYVSGEAAVGLPALAGLVIAISVGPLSPLIVRLMAWTQRRRAARSAPRYLAIASLSARSARVGGALTPIVLGVSLSCTQLFSGTTLSAIAVDEFEAGHRADLLVTAGSTGVADGVAEDLAATAGVASVQPIVTTSVLIRGRQHDTNWQSIPALAVGGDQIEQYADLQPVGSRTVSPVDGGVAISAQLAAALGSEAGDDLEIVLPDGQPIKRHVTDVYLRGLGFGDAVLPIGDVQPAMATGNATALAVTVADGAALPEVEQQLTEYLAGRPGLEVSYPTGAGLLTEEPADGVFPVLLLLILWGYIAITVVNSLVITTLSRRAEFACLRIVGATPTQQRRTVRWEATFLAATACLVATVASLPGLCGLTFALSHGERILPSIDILSYALIVATSFGLVLAATELPARKAMRRSA</sequence>
<reference evidence="8" key="1">
    <citation type="submission" date="2021-02" db="EMBL/GenBank/DDBJ databases">
        <title>Natrosporangium hydrolyticum gen. nov., sp. nov, a haloalkaliphilic actinobacterium from a soda solonchak soil.</title>
        <authorList>
            <person name="Sorokin D.Y."/>
            <person name="Khijniak T.V."/>
            <person name="Zakharycheva A.P."/>
            <person name="Boueva O.V."/>
            <person name="Ariskina E.V."/>
            <person name="Hahnke R.L."/>
            <person name="Bunk B."/>
            <person name="Sproer C."/>
            <person name="Schumann P."/>
            <person name="Evtushenko L.I."/>
            <person name="Kublanov I.V."/>
        </authorList>
    </citation>
    <scope>NUCLEOTIDE SEQUENCE</scope>
    <source>
        <strain evidence="8">DSM 106523</strain>
    </source>
</reference>
<evidence type="ECO:0000259" key="7">
    <source>
        <dbReference type="Pfam" id="PF02687"/>
    </source>
</evidence>
<dbReference type="InterPro" id="IPR038766">
    <property type="entry name" value="Membrane_comp_ABC_pdt"/>
</dbReference>
<feature type="transmembrane region" description="Helical" evidence="6">
    <location>
        <begin position="762"/>
        <end position="786"/>
    </location>
</feature>
<keyword evidence="9" id="KW-1185">Reference proteome</keyword>
<feature type="transmembrane region" description="Helical" evidence="6">
    <location>
        <begin position="399"/>
        <end position="419"/>
    </location>
</feature>
<dbReference type="Proteomes" id="UP000662857">
    <property type="component" value="Chromosome"/>
</dbReference>
<dbReference type="EMBL" id="CP070499">
    <property type="protein sequence ID" value="QSB14201.1"/>
    <property type="molecule type" value="Genomic_DNA"/>
</dbReference>
<name>A0A895YA20_9ACTN</name>
<evidence type="ECO:0000256" key="1">
    <source>
        <dbReference type="ARBA" id="ARBA00004651"/>
    </source>
</evidence>
<dbReference type="PANTHER" id="PTHR30287">
    <property type="entry name" value="MEMBRANE COMPONENT OF PREDICTED ABC SUPERFAMILY METABOLITE UPTAKE TRANSPORTER"/>
    <property type="match status" value="1"/>
</dbReference>
<organism evidence="8 9">
    <name type="scientific">Natronosporangium hydrolyticum</name>
    <dbReference type="NCBI Taxonomy" id="2811111"/>
    <lineage>
        <taxon>Bacteria</taxon>
        <taxon>Bacillati</taxon>
        <taxon>Actinomycetota</taxon>
        <taxon>Actinomycetes</taxon>
        <taxon>Micromonosporales</taxon>
        <taxon>Micromonosporaceae</taxon>
        <taxon>Natronosporangium</taxon>
    </lineage>
</organism>
<feature type="transmembrane region" description="Helical" evidence="6">
    <location>
        <begin position="425"/>
        <end position="447"/>
    </location>
</feature>
<keyword evidence="4 6" id="KW-1133">Transmembrane helix</keyword>
<keyword evidence="5 6" id="KW-0472">Membrane</keyword>
<dbReference type="Pfam" id="PF02687">
    <property type="entry name" value="FtsX"/>
    <property type="match status" value="2"/>
</dbReference>
<feature type="transmembrane region" description="Helical" evidence="6">
    <location>
        <begin position="254"/>
        <end position="277"/>
    </location>
</feature>
<proteinExistence type="predicted"/>
<evidence type="ECO:0000313" key="9">
    <source>
        <dbReference type="Proteomes" id="UP000662857"/>
    </source>
</evidence>
<dbReference type="GO" id="GO:0005886">
    <property type="term" value="C:plasma membrane"/>
    <property type="evidence" value="ECO:0007669"/>
    <property type="project" value="UniProtKB-SubCell"/>
</dbReference>
<feature type="domain" description="ABC3 transporter permease C-terminal" evidence="7">
    <location>
        <begin position="712"/>
        <end position="827"/>
    </location>
</feature>
<keyword evidence="2" id="KW-1003">Cell membrane</keyword>
<accession>A0A895YA20</accession>